<feature type="domain" description="VWFA" evidence="2">
    <location>
        <begin position="261"/>
        <end position="451"/>
    </location>
</feature>
<dbReference type="AlphaFoldDB" id="A0AAW2ZFM4"/>
<dbReference type="EMBL" id="JAOPGA020001408">
    <property type="protein sequence ID" value="KAL0488127.1"/>
    <property type="molecule type" value="Genomic_DNA"/>
</dbReference>
<dbReference type="InterPro" id="IPR002035">
    <property type="entry name" value="VWF_A"/>
</dbReference>
<feature type="compositionally biased region" description="Low complexity" evidence="1">
    <location>
        <begin position="99"/>
        <end position="181"/>
    </location>
</feature>
<protein>
    <recommendedName>
        <fullName evidence="2">VWFA domain-containing protein</fullName>
    </recommendedName>
</protein>
<name>A0AAW2ZFM4_9EUKA</name>
<dbReference type="PROSITE" id="PS50234">
    <property type="entry name" value="VWFA"/>
    <property type="match status" value="1"/>
</dbReference>
<gene>
    <name evidence="3" type="ORF">AKO1_008925</name>
</gene>
<organism evidence="3 4">
    <name type="scientific">Acrasis kona</name>
    <dbReference type="NCBI Taxonomy" id="1008807"/>
    <lineage>
        <taxon>Eukaryota</taxon>
        <taxon>Discoba</taxon>
        <taxon>Heterolobosea</taxon>
        <taxon>Tetramitia</taxon>
        <taxon>Eutetramitia</taxon>
        <taxon>Acrasidae</taxon>
        <taxon>Acrasis</taxon>
    </lineage>
</organism>
<dbReference type="PANTHER" id="PTHR34706">
    <property type="entry name" value="SLR1338 PROTEIN"/>
    <property type="match status" value="1"/>
</dbReference>
<dbReference type="Proteomes" id="UP001431209">
    <property type="component" value="Unassembled WGS sequence"/>
</dbReference>
<sequence>MGLASKIRNDAAMNASQGGQQGFAPQPTQQLPQQQLNQQTIQQGVPTQSQYAPSQMQQMGQTSQQGLNQYSSQGDLHSQQYGQAGVAQNQYSQQQIPQQNFGQQGLSQQPQSYGQQTQQAIPQQTIQHTPQNYGQQTQYGQQNNQLHGQQQYGHQQQLNSQQLGQGSVAQSQYSQQQSMPQVPISTYNSMPQNVNSGLNDNNFLANKLQTIIQQNGLHRFYGNGIQHVLQRLQNVNFAEIAAQWRISKELAYDLAPLALYDTIFLCDDSGSMEFEEQGERIEDLKVILSKVSSVVTHFDDDGISVRFINSDIGSDGITNPAQAQQLVSQIRFGGITQLGLQLENKIIRPFVSGNLQKPVMCVIITDGEPSGEAPDQLRQVIQRTKQQLASTYGAGAFAIQIAQVGKDMKAQNFLASLDVDPVVGNMIDCTSYYEYEAEEFRRKGVNLTPELWLLKLCVGAIDRSYDEMDE</sequence>
<reference evidence="3 4" key="1">
    <citation type="submission" date="2024-03" db="EMBL/GenBank/DDBJ databases">
        <title>The Acrasis kona genome and developmental transcriptomes reveal deep origins of eukaryotic multicellular pathways.</title>
        <authorList>
            <person name="Sheikh S."/>
            <person name="Fu C.-J."/>
            <person name="Brown M.W."/>
            <person name="Baldauf S.L."/>
        </authorList>
    </citation>
    <scope>NUCLEOTIDE SEQUENCE [LARGE SCALE GENOMIC DNA]</scope>
    <source>
        <strain evidence="3 4">ATCC MYA-3509</strain>
    </source>
</reference>
<evidence type="ECO:0000259" key="2">
    <source>
        <dbReference type="PROSITE" id="PS50234"/>
    </source>
</evidence>
<accession>A0AAW2ZFM4</accession>
<feature type="compositionally biased region" description="Low complexity" evidence="1">
    <location>
        <begin position="25"/>
        <end position="43"/>
    </location>
</feature>
<keyword evidence="4" id="KW-1185">Reference proteome</keyword>
<proteinExistence type="predicted"/>
<dbReference type="PANTHER" id="PTHR34706:SF2">
    <property type="entry name" value="RFEF"/>
    <property type="match status" value="1"/>
</dbReference>
<feature type="compositionally biased region" description="Polar residues" evidence="1">
    <location>
        <begin position="67"/>
        <end position="77"/>
    </location>
</feature>
<comment type="caution">
    <text evidence="3">The sequence shown here is derived from an EMBL/GenBank/DDBJ whole genome shotgun (WGS) entry which is preliminary data.</text>
</comment>
<feature type="compositionally biased region" description="Polar residues" evidence="1">
    <location>
        <begin position="44"/>
        <end position="53"/>
    </location>
</feature>
<evidence type="ECO:0000313" key="4">
    <source>
        <dbReference type="Proteomes" id="UP001431209"/>
    </source>
</evidence>
<dbReference type="InterPro" id="IPR036465">
    <property type="entry name" value="vWFA_dom_sf"/>
</dbReference>
<dbReference type="SUPFAM" id="SSF53300">
    <property type="entry name" value="vWA-like"/>
    <property type="match status" value="1"/>
</dbReference>
<feature type="compositionally biased region" description="Low complexity" evidence="1">
    <location>
        <begin position="54"/>
        <end position="66"/>
    </location>
</feature>
<evidence type="ECO:0000256" key="1">
    <source>
        <dbReference type="SAM" id="MobiDB-lite"/>
    </source>
</evidence>
<dbReference type="Gene3D" id="3.40.50.410">
    <property type="entry name" value="von Willebrand factor, type A domain"/>
    <property type="match status" value="1"/>
</dbReference>
<feature type="region of interest" description="Disordered" evidence="1">
    <location>
        <begin position="1"/>
        <end position="77"/>
    </location>
</feature>
<evidence type="ECO:0000313" key="3">
    <source>
        <dbReference type="EMBL" id="KAL0488127.1"/>
    </source>
</evidence>
<feature type="region of interest" description="Disordered" evidence="1">
    <location>
        <begin position="99"/>
        <end position="190"/>
    </location>
</feature>